<feature type="domain" description="TNFR-Cys" evidence="4">
    <location>
        <begin position="43"/>
        <end position="84"/>
    </location>
</feature>
<dbReference type="GO" id="GO:0050830">
    <property type="term" value="P:defense response to Gram-positive bacterium"/>
    <property type="evidence" value="ECO:0007669"/>
    <property type="project" value="TreeGrafter"/>
</dbReference>
<evidence type="ECO:0000313" key="6">
    <source>
        <dbReference type="RefSeq" id="XP_030043258.1"/>
    </source>
</evidence>
<dbReference type="InterPro" id="IPR001368">
    <property type="entry name" value="TNFR/NGFR_Cys_rich_reg"/>
</dbReference>
<feature type="disulfide bond" evidence="1">
    <location>
        <begin position="20"/>
        <end position="33"/>
    </location>
</feature>
<accession>A0A6P7WSA3</accession>
<feature type="disulfide bond" evidence="1">
    <location>
        <begin position="44"/>
        <end position="59"/>
    </location>
</feature>
<keyword evidence="5" id="KW-1185">Reference proteome</keyword>
<keyword evidence="3" id="KW-0472">Membrane</keyword>
<dbReference type="GeneID" id="115457795"/>
<dbReference type="Pfam" id="PF00020">
    <property type="entry name" value="TNFR_c6"/>
    <property type="match status" value="1"/>
</dbReference>
<dbReference type="PROSITE" id="PS00652">
    <property type="entry name" value="TNFR_NGFR_1"/>
    <property type="match status" value="2"/>
</dbReference>
<dbReference type="PROSITE" id="PS50050">
    <property type="entry name" value="TNFR_NGFR_2"/>
    <property type="match status" value="2"/>
</dbReference>
<comment type="caution">
    <text evidence="1">Lacks conserved residue(s) required for the propagation of feature annotation.</text>
</comment>
<dbReference type="AlphaFoldDB" id="A0A6P7WSA3"/>
<dbReference type="PANTHER" id="PTHR46838:SF1">
    <property type="entry name" value="TUMOR NECROSIS FACTOR RECEPTOR SUPERFAMILY MEMBER 14"/>
    <property type="match status" value="1"/>
</dbReference>
<evidence type="ECO:0000313" key="5">
    <source>
        <dbReference type="Proteomes" id="UP000515156"/>
    </source>
</evidence>
<name>A0A6P7WSA3_9AMPH</name>
<evidence type="ECO:0000256" key="2">
    <source>
        <dbReference type="SAM" id="MobiDB-lite"/>
    </source>
</evidence>
<keyword evidence="3" id="KW-0812">Transmembrane</keyword>
<dbReference type="GO" id="GO:0050829">
    <property type="term" value="P:defense response to Gram-negative bacterium"/>
    <property type="evidence" value="ECO:0007669"/>
    <property type="project" value="TreeGrafter"/>
</dbReference>
<feature type="region of interest" description="Disordered" evidence="2">
    <location>
        <begin position="409"/>
        <end position="432"/>
    </location>
</feature>
<dbReference type="FunCoup" id="A0A6P7WSA3">
    <property type="interactions" value="520"/>
</dbReference>
<dbReference type="Gene3D" id="2.10.50.10">
    <property type="entry name" value="Tumor Necrosis Factor Receptor, subunit A, domain 2"/>
    <property type="match status" value="3"/>
</dbReference>
<feature type="transmembrane region" description="Helical" evidence="3">
    <location>
        <begin position="178"/>
        <end position="200"/>
    </location>
</feature>
<protein>
    <submittedName>
        <fullName evidence="6">Tumor necrosis factor receptor superfamily member 5-like</fullName>
    </submittedName>
</protein>
<dbReference type="GO" id="GO:2000406">
    <property type="term" value="P:positive regulation of T cell migration"/>
    <property type="evidence" value="ECO:0007669"/>
    <property type="project" value="TreeGrafter"/>
</dbReference>
<feature type="disulfide bond" evidence="1">
    <location>
        <begin position="23"/>
        <end position="41"/>
    </location>
</feature>
<reference evidence="6" key="1">
    <citation type="submission" date="2025-08" db="UniProtKB">
        <authorList>
            <consortium name="RefSeq"/>
        </authorList>
    </citation>
    <scope>IDENTIFICATION</scope>
</reference>
<keyword evidence="3" id="KW-1133">Transmembrane helix</keyword>
<feature type="repeat" description="TNFR-Cys" evidence="1">
    <location>
        <begin position="43"/>
        <end position="84"/>
    </location>
</feature>
<dbReference type="SUPFAM" id="SSF57586">
    <property type="entry name" value="TNF receptor-like"/>
    <property type="match status" value="2"/>
</dbReference>
<evidence type="ECO:0000259" key="4">
    <source>
        <dbReference type="PROSITE" id="PS50050"/>
    </source>
</evidence>
<feature type="repeat" description="TNFR-Cys" evidence="1">
    <location>
        <begin position="7"/>
        <end position="41"/>
    </location>
</feature>
<dbReference type="RefSeq" id="XP_030043258.1">
    <property type="nucleotide sequence ID" value="XM_030187398.1"/>
</dbReference>
<feature type="domain" description="TNFR-Cys" evidence="4">
    <location>
        <begin position="7"/>
        <end position="41"/>
    </location>
</feature>
<dbReference type="KEGG" id="muo:115457795"/>
<dbReference type="OrthoDB" id="9932129at2759"/>
<evidence type="ECO:0000256" key="3">
    <source>
        <dbReference type="SAM" id="Phobius"/>
    </source>
</evidence>
<dbReference type="GO" id="GO:0002720">
    <property type="term" value="P:positive regulation of cytokine production involved in immune response"/>
    <property type="evidence" value="ECO:0007669"/>
    <property type="project" value="TreeGrafter"/>
</dbReference>
<dbReference type="PANTHER" id="PTHR46838">
    <property type="entry name" value="TUMOR NECROSIS FACTOR RECEPTOR SUPERFAMILY MEMBER 14"/>
    <property type="match status" value="1"/>
</dbReference>
<organism evidence="5 6">
    <name type="scientific">Microcaecilia unicolor</name>
    <dbReference type="NCBI Taxonomy" id="1415580"/>
    <lineage>
        <taxon>Eukaryota</taxon>
        <taxon>Metazoa</taxon>
        <taxon>Chordata</taxon>
        <taxon>Craniata</taxon>
        <taxon>Vertebrata</taxon>
        <taxon>Euteleostomi</taxon>
        <taxon>Amphibia</taxon>
        <taxon>Gymnophiona</taxon>
        <taxon>Siphonopidae</taxon>
        <taxon>Microcaecilia</taxon>
    </lineage>
</organism>
<gene>
    <name evidence="6" type="primary">LOC115457795</name>
</gene>
<keyword evidence="1" id="KW-1015">Disulfide bond</keyword>
<dbReference type="SMART" id="SM00208">
    <property type="entry name" value="TNFR"/>
    <property type="match status" value="4"/>
</dbReference>
<dbReference type="GO" id="GO:0046642">
    <property type="term" value="P:negative regulation of alpha-beta T cell proliferation"/>
    <property type="evidence" value="ECO:0007669"/>
    <property type="project" value="TreeGrafter"/>
</dbReference>
<dbReference type="GO" id="GO:0009897">
    <property type="term" value="C:external side of plasma membrane"/>
    <property type="evidence" value="ECO:0007669"/>
    <property type="project" value="TreeGrafter"/>
</dbReference>
<dbReference type="Proteomes" id="UP000515156">
    <property type="component" value="Chromosome 14"/>
</dbReference>
<sequence length="432" mass="47828">MTKKLSPCSRNEYLVNGRCCLMCPAGSHKLKDCTDSANTQCETCENGTYMEHENSFSKCQPCSHCQGFHFSEASHCNQTHDALCQCSQGFYCSLRSRGTCELCNHLSSCGVGFGVLKRATSWVDTVCQICQTGTFSNVSDTSSPCLNHTKCPVLKFHGTNTTDSVCATPSATLSASSWFLLLTLSVPLVIISFTLIILLWRYRCRNRSTMRLRSLETLRKHRLDKYISVREGMKTMEMPVHGQQEDPAFPRSLFPTNEVLDGESLRKIRSNTYCGPLLQSSPAPCKHVEKCSAKIPTASVLPPVLPIKVKCAFSAEMAHLPCPASQSESTERSRGCSSEMGGKDDACCSFCIDGVESPLRTLDDTCPVSLPTLTASQNFKCDSYCMVQPCLETEVNPCSNWAPPCELRSQVQERQTGERSETSQPEEDEWKE</sequence>
<evidence type="ECO:0000256" key="1">
    <source>
        <dbReference type="PROSITE-ProRule" id="PRU00206"/>
    </source>
</evidence>
<proteinExistence type="predicted"/>
<dbReference type="InParanoid" id="A0A6P7WSA3"/>